<accession>A0A2T2NFN2</accession>
<proteinExistence type="predicted"/>
<sequence length="280" mass="30337">MQKRPEDIFRVAGFFVRPSSQGQHEKECTHRYELSQRRMTAIRKYTRGQGYKGVRTHHGRGAAGGKNALETVWGINEATVAQVLINANRQYDGYAAGPDDDAALAASCDHTTTSGRSGHVDIDKKATVAIRLAMPLVGACAASTTRACTQLSAPPTPCHPLSQSKLKKLPRIPSHYEQPLAEPSISVQMLPLGGVTTGSTRSGRVDHDGSPSVESLDRFRKAQHWALNDAPTSVSSRISHVIVSAPVHDSSPSAANKVLTYPRFRTVSAYLETSPTHQLH</sequence>
<organism evidence="1 2">
    <name type="scientific">Corynespora cassiicola Philippines</name>
    <dbReference type="NCBI Taxonomy" id="1448308"/>
    <lineage>
        <taxon>Eukaryota</taxon>
        <taxon>Fungi</taxon>
        <taxon>Dikarya</taxon>
        <taxon>Ascomycota</taxon>
        <taxon>Pezizomycotina</taxon>
        <taxon>Dothideomycetes</taxon>
        <taxon>Pleosporomycetidae</taxon>
        <taxon>Pleosporales</taxon>
        <taxon>Corynesporascaceae</taxon>
        <taxon>Corynespora</taxon>
    </lineage>
</organism>
<dbReference type="AlphaFoldDB" id="A0A2T2NFN2"/>
<name>A0A2T2NFN2_CORCC</name>
<reference evidence="1 2" key="1">
    <citation type="journal article" date="2018" name="Front. Microbiol.">
        <title>Genome-Wide Analysis of Corynespora cassiicola Leaf Fall Disease Putative Effectors.</title>
        <authorList>
            <person name="Lopez D."/>
            <person name="Ribeiro S."/>
            <person name="Label P."/>
            <person name="Fumanal B."/>
            <person name="Venisse J.S."/>
            <person name="Kohler A."/>
            <person name="de Oliveira R.R."/>
            <person name="Labutti K."/>
            <person name="Lipzen A."/>
            <person name="Lail K."/>
            <person name="Bauer D."/>
            <person name="Ohm R.A."/>
            <person name="Barry K.W."/>
            <person name="Spatafora J."/>
            <person name="Grigoriev I.V."/>
            <person name="Martin F.M."/>
            <person name="Pujade-Renaud V."/>
        </authorList>
    </citation>
    <scope>NUCLEOTIDE SEQUENCE [LARGE SCALE GENOMIC DNA]</scope>
    <source>
        <strain evidence="1 2">Philippines</strain>
    </source>
</reference>
<gene>
    <name evidence="1" type="ORF">BS50DRAFT_623786</name>
</gene>
<dbReference type="Proteomes" id="UP000240883">
    <property type="component" value="Unassembled WGS sequence"/>
</dbReference>
<evidence type="ECO:0000313" key="1">
    <source>
        <dbReference type="EMBL" id="PSN64179.1"/>
    </source>
</evidence>
<dbReference type="EMBL" id="KZ678139">
    <property type="protein sequence ID" value="PSN64179.1"/>
    <property type="molecule type" value="Genomic_DNA"/>
</dbReference>
<protein>
    <submittedName>
        <fullName evidence="1">Uncharacterized protein</fullName>
    </submittedName>
</protein>
<evidence type="ECO:0000313" key="2">
    <source>
        <dbReference type="Proteomes" id="UP000240883"/>
    </source>
</evidence>
<keyword evidence="2" id="KW-1185">Reference proteome</keyword>